<dbReference type="GO" id="GO:0005737">
    <property type="term" value="C:cytoplasm"/>
    <property type="evidence" value="ECO:0007669"/>
    <property type="project" value="TreeGrafter"/>
</dbReference>
<dbReference type="OrthoDB" id="9806486at2"/>
<feature type="active site" description="O-(5'-phospho-DNA)-tyrosine intermediate" evidence="6">
    <location>
        <position position="153"/>
    </location>
</feature>
<keyword evidence="7" id="KW-0175">Coiled coil</keyword>
<dbReference type="InterPro" id="IPR013760">
    <property type="entry name" value="Topo_IIA-like_dom_sf"/>
</dbReference>
<evidence type="ECO:0000256" key="4">
    <source>
        <dbReference type="ARBA" id="ARBA00023125"/>
    </source>
</evidence>
<reference evidence="11" key="1">
    <citation type="submission" date="2016-01" db="EMBL/GenBank/DDBJ databases">
        <authorList>
            <person name="Mitreva M."/>
            <person name="Pepin K.H."/>
            <person name="Mihindukulasuriya K.A."/>
            <person name="Fulton R."/>
            <person name="Fronick C."/>
            <person name="O'Laughlin M."/>
            <person name="Miner T."/>
            <person name="Herter B."/>
            <person name="Rosa B.A."/>
            <person name="Cordes M."/>
            <person name="Tomlinson C."/>
            <person name="Wollam A."/>
            <person name="Palsikar V.B."/>
            <person name="Mardis E.R."/>
            <person name="Wilson R.K."/>
        </authorList>
    </citation>
    <scope>NUCLEOTIDE SEQUENCE [LARGE SCALE GENOMIC DNA]</scope>
    <source>
        <strain evidence="11">MJR7716</strain>
    </source>
</reference>
<evidence type="ECO:0000313" key="11">
    <source>
        <dbReference type="Proteomes" id="UP000070533"/>
    </source>
</evidence>
<feature type="region of interest" description="Disordered" evidence="8">
    <location>
        <begin position="1"/>
        <end position="39"/>
    </location>
</feature>
<accession>A0A133PVK0</accession>
<dbReference type="Gene3D" id="1.10.268.10">
    <property type="entry name" value="Topoisomerase, domain 3"/>
    <property type="match status" value="1"/>
</dbReference>
<dbReference type="STRING" id="28128.HMPREF3226_02452"/>
<evidence type="ECO:0000256" key="6">
    <source>
        <dbReference type="PROSITE-ProRule" id="PRU01384"/>
    </source>
</evidence>
<dbReference type="EMBL" id="LRQG01000222">
    <property type="protein sequence ID" value="KXA33385.1"/>
    <property type="molecule type" value="Genomic_DNA"/>
</dbReference>
<dbReference type="GO" id="GO:0006265">
    <property type="term" value="P:DNA topological change"/>
    <property type="evidence" value="ECO:0007669"/>
    <property type="project" value="UniProtKB-UniRule"/>
</dbReference>
<comment type="catalytic activity">
    <reaction evidence="1 6">
        <text>ATP-dependent breakage, passage and rejoining of double-stranded DNA.</text>
        <dbReference type="EC" id="5.6.2.2"/>
    </reaction>
</comment>
<dbReference type="GO" id="GO:0003918">
    <property type="term" value="F:DNA topoisomerase type II (double strand cut, ATP-hydrolyzing) activity"/>
    <property type="evidence" value="ECO:0007669"/>
    <property type="project" value="UniProtKB-EC"/>
</dbReference>
<dbReference type="InterPro" id="IPR013757">
    <property type="entry name" value="Topo_IIA_A_a_sf"/>
</dbReference>
<protein>
    <submittedName>
        <fullName evidence="10">DNA gyrase/topoisomerase IV, A subunit</fullName>
    </submittedName>
</protein>
<dbReference type="InterPro" id="IPR013758">
    <property type="entry name" value="Topo_IIA_A/C_ab"/>
</dbReference>
<dbReference type="NCBIfam" id="NF009397">
    <property type="entry name" value="PRK12758.1"/>
    <property type="match status" value="1"/>
</dbReference>
<dbReference type="AlphaFoldDB" id="A0A133PVK0"/>
<dbReference type="SMART" id="SM00434">
    <property type="entry name" value="TOP4c"/>
    <property type="match status" value="1"/>
</dbReference>
<evidence type="ECO:0000256" key="1">
    <source>
        <dbReference type="ARBA" id="ARBA00000185"/>
    </source>
</evidence>
<proteinExistence type="inferred from homology"/>
<comment type="caution">
    <text evidence="10">The sequence shown here is derived from an EMBL/GenBank/DDBJ whole genome shotgun (WGS) entry which is preliminary data.</text>
</comment>
<feature type="compositionally biased region" description="Acidic residues" evidence="8">
    <location>
        <begin position="868"/>
        <end position="881"/>
    </location>
</feature>
<organism evidence="10 11">
    <name type="scientific">Prevotella corporis</name>
    <dbReference type="NCBI Taxonomy" id="28128"/>
    <lineage>
        <taxon>Bacteria</taxon>
        <taxon>Pseudomonadati</taxon>
        <taxon>Bacteroidota</taxon>
        <taxon>Bacteroidia</taxon>
        <taxon>Bacteroidales</taxon>
        <taxon>Prevotellaceae</taxon>
        <taxon>Prevotella</taxon>
    </lineage>
</organism>
<dbReference type="PANTHER" id="PTHR43493:SF5">
    <property type="entry name" value="DNA GYRASE SUBUNIT A, CHLOROPLASTIC_MITOCHONDRIAL"/>
    <property type="match status" value="1"/>
</dbReference>
<dbReference type="Pfam" id="PF00521">
    <property type="entry name" value="DNA_topoisoIV"/>
    <property type="match status" value="1"/>
</dbReference>
<sequence>MDDDKRKDNNEEEELEQDGEGTMVEEEETSEESHSDYKPADRFDASAVKHLSGMYKNWFLDYASYVILERAVPHIEDGLKPVQRRILHSMKRMDDGRYNKVANIVGHTMQFHPHGDASIGDALVQMGQKDLLIDTQGNWGNILTGDRAAAPRYIESRLSKFALETVFNPKTTEWQLSYDGRNKEPITLPVKFPLLLAQGAEGIAVGLSSKILPHNLNEICDAAIKYLKGKEFHLYPDFPTGGSIDVSKYNDGQRGGSLKVRAKIEKIDNKTLVIREIPFSKTASTLQDSITKAVEKGKLKIRKVEDMTASEVEIQLHLTPGTSSDKTMDALYAFTDCEINISPNCCVIADQKPQFLTISDVLRHSAEHTKALLQRELEIRKGELEEQLFFNSLERIFIEERIYKERKFETSKNMDEVVAFVDSKLEPYKKTFIREVTRDDILRLLEIKMQRILKFNKDKADELIQKIKAEIADIEKDLNEMVRVTIEWFKHLKDKYGKNFPRRTEIKSFDTIIAAKVVDANEKLYIDRKGGFIGTGLKKAEFIQNCSDLDDVIIFYKDGKYKVIRIADKIFVGKNILHVQVFKKNDKRTIYNTVYRDGADGIYYIKRFNVTSITRDKDYDLTQGSPGSKVIYFTANPNGEAEVIKVTLDPSPCKKRKNIFLERNFSDIMIKGKTAKGNILTKENIHRISLKSHGHSTLGGRKVWFDPDVNRINYEEQGELLGEFNDNDSILVVLDDGNFYITNFDSSNHYEENILRLEKFDADKPWTAVVYDADNQGYPYLKRFQMEATKRHQNFIGENPSSKLVLLTDQTYPRIEVTYGGADAGRGKEEIDAEDFVGVKGFKAKGKRISTFKIAKITELEPLRFPEPEEVEEDTDEEETPDAQPKTEEENNLDPDAGKSKQQVIDEINGQLNLFPDE</sequence>
<dbReference type="SUPFAM" id="SSF56719">
    <property type="entry name" value="Type II DNA topoisomerase"/>
    <property type="match status" value="1"/>
</dbReference>
<dbReference type="Proteomes" id="UP000070533">
    <property type="component" value="Unassembled WGS sequence"/>
</dbReference>
<dbReference type="GO" id="GO:0009330">
    <property type="term" value="C:DNA topoisomerase type II (double strand cut, ATP-hydrolyzing) complex"/>
    <property type="evidence" value="ECO:0007669"/>
    <property type="project" value="TreeGrafter"/>
</dbReference>
<feature type="coiled-coil region" evidence="7">
    <location>
        <begin position="457"/>
        <end position="484"/>
    </location>
</feature>
<keyword evidence="5 6" id="KW-0413">Isomerase</keyword>
<name>A0A133PVK0_9BACT</name>
<evidence type="ECO:0000256" key="2">
    <source>
        <dbReference type="ARBA" id="ARBA00008263"/>
    </source>
</evidence>
<dbReference type="PATRIC" id="fig|28128.5.peg.2525"/>
<evidence type="ECO:0000256" key="8">
    <source>
        <dbReference type="SAM" id="MobiDB-lite"/>
    </source>
</evidence>
<keyword evidence="11" id="KW-1185">Reference proteome</keyword>
<evidence type="ECO:0000259" key="9">
    <source>
        <dbReference type="PROSITE" id="PS52040"/>
    </source>
</evidence>
<feature type="region of interest" description="Disordered" evidence="8">
    <location>
        <begin position="863"/>
        <end position="904"/>
    </location>
</feature>
<evidence type="ECO:0000256" key="7">
    <source>
        <dbReference type="SAM" id="Coils"/>
    </source>
</evidence>
<dbReference type="InterPro" id="IPR050220">
    <property type="entry name" value="Type_II_DNA_Topoisomerases"/>
</dbReference>
<dbReference type="GO" id="GO:0005524">
    <property type="term" value="F:ATP binding"/>
    <property type="evidence" value="ECO:0007669"/>
    <property type="project" value="InterPro"/>
</dbReference>
<keyword evidence="3 6" id="KW-0799">Topoisomerase</keyword>
<dbReference type="InterPro" id="IPR002205">
    <property type="entry name" value="Topo_IIA_dom_A"/>
</dbReference>
<feature type="domain" description="Topo IIA-type catalytic" evidence="9">
    <location>
        <begin position="72"/>
        <end position="486"/>
    </location>
</feature>
<dbReference type="PANTHER" id="PTHR43493">
    <property type="entry name" value="DNA GYRASE/TOPOISOMERASE SUBUNIT A"/>
    <property type="match status" value="1"/>
</dbReference>
<dbReference type="eggNOG" id="COG0188">
    <property type="taxonomic scope" value="Bacteria"/>
</dbReference>
<comment type="similarity">
    <text evidence="2">Belongs to the type II topoisomerase GyrA/ParC subunit family.</text>
</comment>
<dbReference type="GO" id="GO:0003677">
    <property type="term" value="F:DNA binding"/>
    <property type="evidence" value="ECO:0007669"/>
    <property type="project" value="UniProtKB-UniRule"/>
</dbReference>
<dbReference type="Gene3D" id="3.90.199.10">
    <property type="entry name" value="Topoisomerase II, domain 5"/>
    <property type="match status" value="1"/>
</dbReference>
<gene>
    <name evidence="10" type="ORF">HMPREF3226_02452</name>
</gene>
<keyword evidence="4 6" id="KW-0238">DNA-binding</keyword>
<feature type="compositionally biased region" description="Acidic residues" evidence="8">
    <location>
        <begin position="10"/>
        <end position="30"/>
    </location>
</feature>
<evidence type="ECO:0000256" key="5">
    <source>
        <dbReference type="ARBA" id="ARBA00023235"/>
    </source>
</evidence>
<evidence type="ECO:0000313" key="10">
    <source>
        <dbReference type="EMBL" id="KXA33385.1"/>
    </source>
</evidence>
<dbReference type="Gene3D" id="3.30.1360.40">
    <property type="match status" value="1"/>
</dbReference>
<evidence type="ECO:0000256" key="3">
    <source>
        <dbReference type="ARBA" id="ARBA00023029"/>
    </source>
</evidence>
<dbReference type="NCBIfam" id="NF007209">
    <property type="entry name" value="PRK09631.1"/>
    <property type="match status" value="1"/>
</dbReference>
<dbReference type="PROSITE" id="PS52040">
    <property type="entry name" value="TOPO_IIA"/>
    <property type="match status" value="1"/>
</dbReference>